<proteinExistence type="predicted"/>
<comment type="caution">
    <text evidence="11">The sequence shown here is derived from an EMBL/GenBank/DDBJ whole genome shotgun (WGS) entry which is preliminary data.</text>
</comment>
<keyword evidence="2" id="KW-0479">Metal-binding</keyword>
<dbReference type="SUPFAM" id="SSF57667">
    <property type="entry name" value="beta-beta-alpha zinc fingers"/>
    <property type="match status" value="3"/>
</dbReference>
<gene>
    <name evidence="11" type="ORF">QBC33DRAFT_557060</name>
</gene>
<dbReference type="FunFam" id="3.30.160.60:FF:000557">
    <property type="entry name" value="zinc finger and SCAN domain-containing protein 29"/>
    <property type="match status" value="1"/>
</dbReference>
<feature type="domain" description="C2H2-type" evidence="10">
    <location>
        <begin position="313"/>
        <end position="342"/>
    </location>
</feature>
<dbReference type="GO" id="GO:0000981">
    <property type="term" value="F:DNA-binding transcription factor activity, RNA polymerase II-specific"/>
    <property type="evidence" value="ECO:0007669"/>
    <property type="project" value="UniProtKB-ARBA"/>
</dbReference>
<evidence type="ECO:0000259" key="10">
    <source>
        <dbReference type="PROSITE" id="PS50157"/>
    </source>
</evidence>
<dbReference type="SMART" id="SM00355">
    <property type="entry name" value="ZnF_C2H2"/>
    <property type="match status" value="6"/>
</dbReference>
<dbReference type="GO" id="GO:0008270">
    <property type="term" value="F:zinc ion binding"/>
    <property type="evidence" value="ECO:0007669"/>
    <property type="project" value="UniProtKB-KW"/>
</dbReference>
<evidence type="ECO:0000256" key="7">
    <source>
        <dbReference type="ARBA" id="ARBA00023242"/>
    </source>
</evidence>
<dbReference type="EMBL" id="MU839002">
    <property type="protein sequence ID" value="KAK1769776.1"/>
    <property type="molecule type" value="Genomic_DNA"/>
</dbReference>
<evidence type="ECO:0000256" key="4">
    <source>
        <dbReference type="ARBA" id="ARBA00022771"/>
    </source>
</evidence>
<sequence length="455" mass="51236">MGPPTSHTPSFDNGLPPSLLPDSLKGITTHLLWAHSDPDSSSCTRPCPIDDPHVYGHCHFPYAFLNDYTQMPNSMPMYPYDFVNPSFRTGVGMELEECGAEIMSPEQFIHHFNTEHRHELSNVMSMKLGGEYNLPSAVPSTSSSANPFDMALMSSQTSLKEPSPMTPLSTPLTAAEIELTDPTRRRSPSHLSLSEGNHGRMAPDWENKCLWCDDPGSEMCAKTFSDPGELFAHVNAAHIKHLVKGPRGFRCGWENCRREDDGKDGFPQRSKIERHMQTHIEHKPYSCDHCGKKFSAKQALNQHLLIHSNEKPLVCDWPGCGKTFRQQSALTMHKRVHTGEKPLKCDICGRTFSESSNLSKHKRTHEIKGRFTCPHPGCHRDFHRQDQLRRHMKLHAEKNGVDIPDEVNNEETGEEDDSSHAHDDPALSAKLLRLMTHTPPAADQGGQPRRKKRSR</sequence>
<dbReference type="InterPro" id="IPR013087">
    <property type="entry name" value="Znf_C2H2_type"/>
</dbReference>
<dbReference type="InterPro" id="IPR050589">
    <property type="entry name" value="Ikaros_C2H2-ZF"/>
</dbReference>
<reference evidence="11" key="1">
    <citation type="submission" date="2023-06" db="EMBL/GenBank/DDBJ databases">
        <title>Genome-scale phylogeny and comparative genomics of the fungal order Sordariales.</title>
        <authorList>
            <consortium name="Lawrence Berkeley National Laboratory"/>
            <person name="Hensen N."/>
            <person name="Bonometti L."/>
            <person name="Westerberg I."/>
            <person name="Brannstrom I.O."/>
            <person name="Guillou S."/>
            <person name="Cros-Aarteil S."/>
            <person name="Calhoun S."/>
            <person name="Haridas S."/>
            <person name="Kuo A."/>
            <person name="Mondo S."/>
            <person name="Pangilinan J."/>
            <person name="Riley R."/>
            <person name="Labutti K."/>
            <person name="Andreopoulos B."/>
            <person name="Lipzen A."/>
            <person name="Chen C."/>
            <person name="Yanf M."/>
            <person name="Daum C."/>
            <person name="Ng V."/>
            <person name="Clum A."/>
            <person name="Steindorff A."/>
            <person name="Ohm R."/>
            <person name="Martin F."/>
            <person name="Silar P."/>
            <person name="Natvig D."/>
            <person name="Lalanne C."/>
            <person name="Gautier V."/>
            <person name="Ament-Velasquez S.L."/>
            <person name="Kruys A."/>
            <person name="Hutchinson M.I."/>
            <person name="Powell A.J."/>
            <person name="Barry K."/>
            <person name="Miller A.N."/>
            <person name="Grigoriev I.V."/>
            <person name="Debuchy R."/>
            <person name="Gladieux P."/>
            <person name="Thoren M.H."/>
            <person name="Johannesson H."/>
        </authorList>
    </citation>
    <scope>NUCLEOTIDE SEQUENCE</scope>
    <source>
        <strain evidence="11">8032-3</strain>
    </source>
</reference>
<comment type="subcellular location">
    <subcellularLocation>
        <location evidence="1">Nucleus</location>
    </subcellularLocation>
</comment>
<feature type="domain" description="C2H2-type" evidence="10">
    <location>
        <begin position="343"/>
        <end position="365"/>
    </location>
</feature>
<dbReference type="PROSITE" id="PS50157">
    <property type="entry name" value="ZINC_FINGER_C2H2_2"/>
    <property type="match status" value="4"/>
</dbReference>
<dbReference type="PANTHER" id="PTHR24404:SF114">
    <property type="entry name" value="KLUMPFUSS, ISOFORM B-RELATED"/>
    <property type="match status" value="1"/>
</dbReference>
<keyword evidence="3" id="KW-0677">Repeat</keyword>
<evidence type="ECO:0000256" key="8">
    <source>
        <dbReference type="PROSITE-ProRule" id="PRU00042"/>
    </source>
</evidence>
<keyword evidence="12" id="KW-1185">Reference proteome</keyword>
<evidence type="ECO:0000256" key="1">
    <source>
        <dbReference type="ARBA" id="ARBA00004123"/>
    </source>
</evidence>
<evidence type="ECO:0000256" key="2">
    <source>
        <dbReference type="ARBA" id="ARBA00022723"/>
    </source>
</evidence>
<dbReference type="AlphaFoldDB" id="A0AAJ0C8R4"/>
<keyword evidence="5" id="KW-0862">Zinc</keyword>
<evidence type="ECO:0000313" key="12">
    <source>
        <dbReference type="Proteomes" id="UP001244011"/>
    </source>
</evidence>
<dbReference type="PROSITE" id="PS00028">
    <property type="entry name" value="ZINC_FINGER_C2H2_1"/>
    <property type="match status" value="4"/>
</dbReference>
<feature type="region of interest" description="Disordered" evidence="9">
    <location>
        <begin position="396"/>
        <end position="455"/>
    </location>
</feature>
<evidence type="ECO:0000313" key="11">
    <source>
        <dbReference type="EMBL" id="KAK1769776.1"/>
    </source>
</evidence>
<evidence type="ECO:0000256" key="9">
    <source>
        <dbReference type="SAM" id="MobiDB-lite"/>
    </source>
</evidence>
<keyword evidence="7" id="KW-0539">Nucleus</keyword>
<protein>
    <recommendedName>
        <fullName evidence="10">C2H2-type domain-containing protein</fullName>
    </recommendedName>
</protein>
<dbReference type="GeneID" id="85312964"/>
<feature type="compositionally biased region" description="Acidic residues" evidence="9">
    <location>
        <begin position="403"/>
        <end position="417"/>
    </location>
</feature>
<dbReference type="GO" id="GO:0000978">
    <property type="term" value="F:RNA polymerase II cis-regulatory region sequence-specific DNA binding"/>
    <property type="evidence" value="ECO:0007669"/>
    <property type="project" value="TreeGrafter"/>
</dbReference>
<accession>A0AAJ0C8R4</accession>
<dbReference type="RefSeq" id="XP_060285989.1">
    <property type="nucleotide sequence ID" value="XM_060429777.1"/>
</dbReference>
<evidence type="ECO:0000256" key="3">
    <source>
        <dbReference type="ARBA" id="ARBA00022737"/>
    </source>
</evidence>
<dbReference type="FunFam" id="3.30.160.60:FF:000634">
    <property type="entry name" value="Zinc finger X-chromosomal protein"/>
    <property type="match status" value="1"/>
</dbReference>
<dbReference type="PANTHER" id="PTHR24404">
    <property type="entry name" value="ZINC FINGER PROTEIN"/>
    <property type="match status" value="1"/>
</dbReference>
<name>A0AAJ0C8R4_9PEZI</name>
<keyword evidence="4 8" id="KW-0863">Zinc-finger</keyword>
<feature type="domain" description="C2H2-type" evidence="10">
    <location>
        <begin position="371"/>
        <end position="400"/>
    </location>
</feature>
<keyword evidence="6" id="KW-0238">DNA-binding</keyword>
<dbReference type="Proteomes" id="UP001244011">
    <property type="component" value="Unassembled WGS sequence"/>
</dbReference>
<dbReference type="GO" id="GO:0005634">
    <property type="term" value="C:nucleus"/>
    <property type="evidence" value="ECO:0007669"/>
    <property type="project" value="UniProtKB-SubCell"/>
</dbReference>
<evidence type="ECO:0000256" key="5">
    <source>
        <dbReference type="ARBA" id="ARBA00022833"/>
    </source>
</evidence>
<dbReference type="Pfam" id="PF00096">
    <property type="entry name" value="zf-C2H2"/>
    <property type="match status" value="3"/>
</dbReference>
<feature type="domain" description="C2H2-type" evidence="10">
    <location>
        <begin position="285"/>
        <end position="312"/>
    </location>
</feature>
<organism evidence="11 12">
    <name type="scientific">Phialemonium atrogriseum</name>
    <dbReference type="NCBI Taxonomy" id="1093897"/>
    <lineage>
        <taxon>Eukaryota</taxon>
        <taxon>Fungi</taxon>
        <taxon>Dikarya</taxon>
        <taxon>Ascomycota</taxon>
        <taxon>Pezizomycotina</taxon>
        <taxon>Sordariomycetes</taxon>
        <taxon>Sordariomycetidae</taxon>
        <taxon>Cephalothecales</taxon>
        <taxon>Cephalothecaceae</taxon>
        <taxon>Phialemonium</taxon>
    </lineage>
</organism>
<dbReference type="Pfam" id="PF13894">
    <property type="entry name" value="zf-C2H2_4"/>
    <property type="match status" value="1"/>
</dbReference>
<dbReference type="Gene3D" id="3.30.160.60">
    <property type="entry name" value="Classic Zinc Finger"/>
    <property type="match status" value="5"/>
</dbReference>
<dbReference type="FunFam" id="3.30.160.60:FF:000125">
    <property type="entry name" value="Putative zinc finger protein 143"/>
    <property type="match status" value="1"/>
</dbReference>
<evidence type="ECO:0000256" key="6">
    <source>
        <dbReference type="ARBA" id="ARBA00023125"/>
    </source>
</evidence>
<dbReference type="InterPro" id="IPR036236">
    <property type="entry name" value="Znf_C2H2_sf"/>
</dbReference>